<accession>A0A3R6G5Z3</accession>
<comment type="caution">
    <text evidence="8">The sequence shown here is derived from an EMBL/GenBank/DDBJ whole genome shotgun (WGS) entry which is preliminary data.</text>
</comment>
<dbReference type="GO" id="GO:0008233">
    <property type="term" value="F:peptidase activity"/>
    <property type="evidence" value="ECO:0007669"/>
    <property type="project" value="UniProtKB-KW"/>
</dbReference>
<evidence type="ECO:0000256" key="2">
    <source>
        <dbReference type="ARBA" id="ARBA00007613"/>
    </source>
</evidence>
<dbReference type="OrthoDB" id="9807719at2"/>
<comment type="subcellular location">
    <subcellularLocation>
        <location evidence="1">Cell outer membrane</location>
    </subcellularLocation>
</comment>
<evidence type="ECO:0000313" key="8">
    <source>
        <dbReference type="EMBL" id="RHK52375.1"/>
    </source>
</evidence>
<keyword evidence="5" id="KW-0812">Transmembrane</keyword>
<reference evidence="8 9" key="1">
    <citation type="submission" date="2018-08" db="EMBL/GenBank/DDBJ databases">
        <title>A genome reference for cultivated species of the human gut microbiota.</title>
        <authorList>
            <person name="Zou Y."/>
            <person name="Xue W."/>
            <person name="Luo G."/>
        </authorList>
    </citation>
    <scope>NUCLEOTIDE SEQUENCE [LARGE SCALE GENOMIC DNA]</scope>
    <source>
        <strain evidence="8 9">AF42-9</strain>
    </source>
</reference>
<evidence type="ECO:0000256" key="7">
    <source>
        <dbReference type="ARBA" id="ARBA00023237"/>
    </source>
</evidence>
<evidence type="ECO:0000256" key="6">
    <source>
        <dbReference type="ARBA" id="ARBA00023136"/>
    </source>
</evidence>
<dbReference type="GO" id="GO:0015288">
    <property type="term" value="F:porin activity"/>
    <property type="evidence" value="ECO:0007669"/>
    <property type="project" value="TreeGrafter"/>
</dbReference>
<dbReference type="SUPFAM" id="SSF56954">
    <property type="entry name" value="Outer membrane efflux proteins (OEP)"/>
    <property type="match status" value="1"/>
</dbReference>
<dbReference type="PANTHER" id="PTHR30026">
    <property type="entry name" value="OUTER MEMBRANE PROTEIN TOLC"/>
    <property type="match status" value="1"/>
</dbReference>
<dbReference type="GO" id="GO:0015562">
    <property type="term" value="F:efflux transmembrane transporter activity"/>
    <property type="evidence" value="ECO:0007669"/>
    <property type="project" value="InterPro"/>
</dbReference>
<dbReference type="GO" id="GO:0006508">
    <property type="term" value="P:proteolysis"/>
    <property type="evidence" value="ECO:0007669"/>
    <property type="project" value="UniProtKB-KW"/>
</dbReference>
<keyword evidence="4" id="KW-1134">Transmembrane beta strand</keyword>
<evidence type="ECO:0000256" key="4">
    <source>
        <dbReference type="ARBA" id="ARBA00022452"/>
    </source>
</evidence>
<keyword evidence="9" id="KW-1185">Reference proteome</keyword>
<comment type="similarity">
    <text evidence="2">Belongs to the outer membrane factor (OMF) (TC 1.B.17) family.</text>
</comment>
<dbReference type="AlphaFoldDB" id="A0A3R6G5Z3"/>
<keyword evidence="6" id="KW-0472">Membrane</keyword>
<dbReference type="GO" id="GO:1990281">
    <property type="term" value="C:efflux pump complex"/>
    <property type="evidence" value="ECO:0007669"/>
    <property type="project" value="TreeGrafter"/>
</dbReference>
<dbReference type="InterPro" id="IPR003423">
    <property type="entry name" value="OMP_efflux"/>
</dbReference>
<evidence type="ECO:0000256" key="3">
    <source>
        <dbReference type="ARBA" id="ARBA00022448"/>
    </source>
</evidence>
<name>A0A3R6G5Z3_9BACT</name>
<keyword evidence="8" id="KW-0378">Hydrolase</keyword>
<dbReference type="Proteomes" id="UP000286598">
    <property type="component" value="Unassembled WGS sequence"/>
</dbReference>
<evidence type="ECO:0000313" key="9">
    <source>
        <dbReference type="Proteomes" id="UP000286598"/>
    </source>
</evidence>
<dbReference type="InterPro" id="IPR051906">
    <property type="entry name" value="TolC-like"/>
</dbReference>
<sequence length="495" mass="53849">MIQRFLFIALACCAANVQAQQRLSLDSCRAMALRNNKTLSASRLQLDMAHYKVKAAKTKYLPHVSALGGYELTSREISLLSDDQKASLSSAGTHATGALHNDISSALSGLAQQGAISPELANGLGNLFGQVGSKLGSVVDGVGQKVVDALHTDTRQMYTISVMLTQPIYMGGGIIAANRMAKIGEEMAANNIEATTQSTLHSIDQAYWLVVSVHHKKQLAESYLEVVKKLDNDVQKMIAEGVATRADGLKVAVKVNEAEMSLTQAENGLALSKMLLCQLCGLPVENDVHLEDEDSADLVATANVENTDNSVAMENRPELKLLDNALDLSRQSTKLVRAAFLPQVILTGGYMASNPNLFNGFERKLSGVWNVGVVVRVPLWNWMEGTYKVRASKIASSIVQLERDEISEKIELQVSQCKFKVNEANRRLSLARKNVENAEENLRCANVGFKEGVLQTTDVMAAQTAWLQAQSQKIDAEIDVRLSQVNLKKALGVLQ</sequence>
<dbReference type="GO" id="GO:0009279">
    <property type="term" value="C:cell outer membrane"/>
    <property type="evidence" value="ECO:0007669"/>
    <property type="project" value="UniProtKB-SubCell"/>
</dbReference>
<keyword evidence="8" id="KW-0645">Protease</keyword>
<organism evidence="8 9">
    <name type="scientific">Leyella stercorea</name>
    <dbReference type="NCBI Taxonomy" id="363265"/>
    <lineage>
        <taxon>Bacteria</taxon>
        <taxon>Pseudomonadati</taxon>
        <taxon>Bacteroidota</taxon>
        <taxon>Bacteroidia</taxon>
        <taxon>Bacteroidales</taxon>
        <taxon>Prevotellaceae</taxon>
        <taxon>Leyella</taxon>
    </lineage>
</organism>
<evidence type="ECO:0000256" key="1">
    <source>
        <dbReference type="ARBA" id="ARBA00004442"/>
    </source>
</evidence>
<keyword evidence="7" id="KW-0998">Cell outer membrane</keyword>
<dbReference type="RefSeq" id="WP_118354653.1">
    <property type="nucleotide sequence ID" value="NZ_CAUGZW010000003.1"/>
</dbReference>
<protein>
    <submittedName>
        <fullName evidence="8">Alkaline protease</fullName>
    </submittedName>
</protein>
<evidence type="ECO:0000256" key="5">
    <source>
        <dbReference type="ARBA" id="ARBA00022692"/>
    </source>
</evidence>
<keyword evidence="3" id="KW-0813">Transport</keyword>
<gene>
    <name evidence="8" type="ORF">DW060_02295</name>
</gene>
<dbReference type="Gene3D" id="1.20.1600.10">
    <property type="entry name" value="Outer membrane efflux proteins (OEP)"/>
    <property type="match status" value="1"/>
</dbReference>
<dbReference type="Pfam" id="PF02321">
    <property type="entry name" value="OEP"/>
    <property type="match status" value="2"/>
</dbReference>
<proteinExistence type="inferred from homology"/>
<dbReference type="EMBL" id="QRNO01000006">
    <property type="protein sequence ID" value="RHK52375.1"/>
    <property type="molecule type" value="Genomic_DNA"/>
</dbReference>
<dbReference type="PANTHER" id="PTHR30026:SF20">
    <property type="entry name" value="OUTER MEMBRANE PROTEIN TOLC"/>
    <property type="match status" value="1"/>
</dbReference>